<proteinExistence type="predicted"/>
<name>A0A2P2N5Z1_RHIMU</name>
<dbReference type="AlphaFoldDB" id="A0A2P2N5Z1"/>
<reference evidence="1" key="1">
    <citation type="submission" date="2018-02" db="EMBL/GenBank/DDBJ databases">
        <title>Rhizophora mucronata_Transcriptome.</title>
        <authorList>
            <person name="Meera S.P."/>
            <person name="Sreeshan A."/>
            <person name="Augustine A."/>
        </authorList>
    </citation>
    <scope>NUCLEOTIDE SEQUENCE</scope>
    <source>
        <tissue evidence="1">Leaf</tissue>
    </source>
</reference>
<organism evidence="1">
    <name type="scientific">Rhizophora mucronata</name>
    <name type="common">Asiatic mangrove</name>
    <dbReference type="NCBI Taxonomy" id="61149"/>
    <lineage>
        <taxon>Eukaryota</taxon>
        <taxon>Viridiplantae</taxon>
        <taxon>Streptophyta</taxon>
        <taxon>Embryophyta</taxon>
        <taxon>Tracheophyta</taxon>
        <taxon>Spermatophyta</taxon>
        <taxon>Magnoliopsida</taxon>
        <taxon>eudicotyledons</taxon>
        <taxon>Gunneridae</taxon>
        <taxon>Pentapetalae</taxon>
        <taxon>rosids</taxon>
        <taxon>fabids</taxon>
        <taxon>Malpighiales</taxon>
        <taxon>Rhizophoraceae</taxon>
        <taxon>Rhizophora</taxon>
    </lineage>
</organism>
<sequence>MHDLISDSLPAFYSDTATTTTVPISYNRHR</sequence>
<protein>
    <submittedName>
        <fullName evidence="1">Uncharacterized protein</fullName>
    </submittedName>
</protein>
<accession>A0A2P2N5Z1</accession>
<evidence type="ECO:0000313" key="1">
    <source>
        <dbReference type="EMBL" id="MBX37921.1"/>
    </source>
</evidence>
<dbReference type="EMBL" id="GGEC01057437">
    <property type="protein sequence ID" value="MBX37921.1"/>
    <property type="molecule type" value="Transcribed_RNA"/>
</dbReference>